<evidence type="ECO:0000256" key="4">
    <source>
        <dbReference type="ARBA" id="ARBA00004496"/>
    </source>
</evidence>
<keyword evidence="12" id="KW-0378">Hydrolase</keyword>
<evidence type="ECO:0000256" key="23">
    <source>
        <dbReference type="ARBA" id="ARBA00043193"/>
    </source>
</evidence>
<feature type="binding site" evidence="25">
    <location>
        <position position="56"/>
    </location>
    <ligand>
        <name>Mg(2+)</name>
        <dbReference type="ChEBI" id="CHEBI:18420"/>
        <label>1</label>
    </ligand>
</feature>
<comment type="similarity">
    <text evidence="5">Belongs to the ADP-ribosylglycohydrolase family.</text>
</comment>
<dbReference type="PANTHER" id="PTHR16222">
    <property type="entry name" value="ADP-RIBOSYLGLYCOHYDROLASE"/>
    <property type="match status" value="1"/>
</dbReference>
<evidence type="ECO:0000256" key="15">
    <source>
        <dbReference type="ARBA" id="ARBA00023204"/>
    </source>
</evidence>
<evidence type="ECO:0000256" key="3">
    <source>
        <dbReference type="ARBA" id="ARBA00004305"/>
    </source>
</evidence>
<dbReference type="InterPro" id="IPR050792">
    <property type="entry name" value="ADP-ribosylglycohydrolase"/>
</dbReference>
<evidence type="ECO:0000256" key="11">
    <source>
        <dbReference type="ARBA" id="ARBA00022763"/>
    </source>
</evidence>
<evidence type="ECO:0000256" key="8">
    <source>
        <dbReference type="ARBA" id="ARBA00022454"/>
    </source>
</evidence>
<keyword evidence="13 25" id="KW-0460">Magnesium</keyword>
<dbReference type="InterPro" id="IPR005502">
    <property type="entry name" value="Ribosyl_crysJ1"/>
</dbReference>
<feature type="binding site" evidence="25">
    <location>
        <position position="302"/>
    </location>
    <ligand>
        <name>Mg(2+)</name>
        <dbReference type="ChEBI" id="CHEBI:18420"/>
        <label>2</label>
    </ligand>
</feature>
<evidence type="ECO:0000256" key="18">
    <source>
        <dbReference type="ARBA" id="ARBA00042398"/>
    </source>
</evidence>
<keyword evidence="9" id="KW-0963">Cytoplasm</keyword>
<evidence type="ECO:0000256" key="22">
    <source>
        <dbReference type="ARBA" id="ARBA00043187"/>
    </source>
</evidence>
<keyword evidence="8" id="KW-0158">Chromosome</keyword>
<keyword evidence="11" id="KW-0227">DNA damage</keyword>
<proteinExistence type="inferred from homology"/>
<reference evidence="26" key="1">
    <citation type="submission" date="2021-01" db="UniProtKB">
        <authorList>
            <consortium name="EnsemblMetazoa"/>
        </authorList>
    </citation>
    <scope>IDENTIFICATION</scope>
</reference>
<dbReference type="GO" id="GO:0006281">
    <property type="term" value="P:DNA repair"/>
    <property type="evidence" value="ECO:0007669"/>
    <property type="project" value="UniProtKB-KW"/>
</dbReference>
<evidence type="ECO:0000256" key="9">
    <source>
        <dbReference type="ARBA" id="ARBA00022490"/>
    </source>
</evidence>
<evidence type="ECO:0000256" key="14">
    <source>
        <dbReference type="ARBA" id="ARBA00023128"/>
    </source>
</evidence>
<evidence type="ECO:0000256" key="19">
    <source>
        <dbReference type="ARBA" id="ARBA00042471"/>
    </source>
</evidence>
<dbReference type="EC" id="3.2.1.143" evidence="7"/>
<keyword evidence="16" id="KW-0539">Nucleus</keyword>
<evidence type="ECO:0000256" key="24">
    <source>
        <dbReference type="ARBA" id="ARBA00049015"/>
    </source>
</evidence>
<dbReference type="AlphaFoldDB" id="A0A7M5UKJ7"/>
<organism evidence="26 27">
    <name type="scientific">Clytia hemisphaerica</name>
    <dbReference type="NCBI Taxonomy" id="252671"/>
    <lineage>
        <taxon>Eukaryota</taxon>
        <taxon>Metazoa</taxon>
        <taxon>Cnidaria</taxon>
        <taxon>Hydrozoa</taxon>
        <taxon>Hydroidolina</taxon>
        <taxon>Leptothecata</taxon>
        <taxon>Obeliida</taxon>
        <taxon>Clytiidae</taxon>
        <taxon>Clytia</taxon>
    </lineage>
</organism>
<dbReference type="GO" id="GO:0005694">
    <property type="term" value="C:chromosome"/>
    <property type="evidence" value="ECO:0007669"/>
    <property type="project" value="UniProtKB-SubCell"/>
</dbReference>
<comment type="cofactor">
    <cofactor evidence="25">
        <name>Mg(2+)</name>
        <dbReference type="ChEBI" id="CHEBI:18420"/>
    </cofactor>
    <text evidence="25">Binds 2 magnesium ions per subunit.</text>
</comment>
<dbReference type="GeneID" id="136805310"/>
<evidence type="ECO:0000313" key="27">
    <source>
        <dbReference type="Proteomes" id="UP000594262"/>
    </source>
</evidence>
<dbReference type="GO" id="GO:0140290">
    <property type="term" value="P:peptidyl-serine ADP-deribosylation"/>
    <property type="evidence" value="ECO:0007669"/>
    <property type="project" value="UniProtKB-ARBA"/>
</dbReference>
<evidence type="ECO:0000256" key="20">
    <source>
        <dbReference type="ARBA" id="ARBA00042722"/>
    </source>
</evidence>
<evidence type="ECO:0000256" key="2">
    <source>
        <dbReference type="ARBA" id="ARBA00004286"/>
    </source>
</evidence>
<dbReference type="Proteomes" id="UP000594262">
    <property type="component" value="Unplaced"/>
</dbReference>
<dbReference type="GO" id="GO:0005759">
    <property type="term" value="C:mitochondrial matrix"/>
    <property type="evidence" value="ECO:0007669"/>
    <property type="project" value="UniProtKB-SubCell"/>
</dbReference>
<name>A0A7M5UKJ7_9CNID</name>
<feature type="binding site" evidence="25">
    <location>
        <position position="58"/>
    </location>
    <ligand>
        <name>Mg(2+)</name>
        <dbReference type="ChEBI" id="CHEBI:18420"/>
        <label>1</label>
    </ligand>
</feature>
<dbReference type="GO" id="GO:0005634">
    <property type="term" value="C:nucleus"/>
    <property type="evidence" value="ECO:0007669"/>
    <property type="project" value="UniProtKB-SubCell"/>
</dbReference>
<dbReference type="GO" id="GO:0046872">
    <property type="term" value="F:metal ion binding"/>
    <property type="evidence" value="ECO:0007669"/>
    <property type="project" value="UniProtKB-KW"/>
</dbReference>
<comment type="subunit">
    <text evidence="6">Monomer.</text>
</comment>
<evidence type="ECO:0000256" key="17">
    <source>
        <dbReference type="ARBA" id="ARBA00041057"/>
    </source>
</evidence>
<keyword evidence="10 25" id="KW-0479">Metal-binding</keyword>
<accession>A0A7M5UKJ7</accession>
<feature type="binding site" evidence="25">
    <location>
        <position position="301"/>
    </location>
    <ligand>
        <name>Mg(2+)</name>
        <dbReference type="ChEBI" id="CHEBI:18420"/>
        <label>1</label>
    </ligand>
</feature>
<comment type="catalytic activity">
    <reaction evidence="24">
        <text>alpha-NAD(+) + H2O = ADP-D-ribose + nicotinamide + H(+)</text>
        <dbReference type="Rhea" id="RHEA:68792"/>
        <dbReference type="ChEBI" id="CHEBI:15377"/>
        <dbReference type="ChEBI" id="CHEBI:15378"/>
        <dbReference type="ChEBI" id="CHEBI:17154"/>
        <dbReference type="ChEBI" id="CHEBI:57967"/>
        <dbReference type="ChEBI" id="CHEBI:77017"/>
    </reaction>
</comment>
<dbReference type="RefSeq" id="XP_066917997.1">
    <property type="nucleotide sequence ID" value="XM_067061896.1"/>
</dbReference>
<keyword evidence="14" id="KW-0496">Mitochondrion</keyword>
<dbReference type="FunFam" id="1.10.4080.10:FF:000001">
    <property type="entry name" value="ADP-ribose glycohydrolase ARH3"/>
    <property type="match status" value="1"/>
</dbReference>
<dbReference type="OrthoDB" id="410104at2759"/>
<evidence type="ECO:0000256" key="5">
    <source>
        <dbReference type="ARBA" id="ARBA00010702"/>
    </source>
</evidence>
<evidence type="ECO:0000256" key="16">
    <source>
        <dbReference type="ARBA" id="ARBA00023242"/>
    </source>
</evidence>
<comment type="subcellular location">
    <subcellularLocation>
        <location evidence="2">Chromosome</location>
    </subcellularLocation>
    <subcellularLocation>
        <location evidence="4">Cytoplasm</location>
    </subcellularLocation>
    <subcellularLocation>
        <location evidence="3">Mitochondrion matrix</location>
    </subcellularLocation>
    <subcellularLocation>
        <location evidence="1">Nucleus</location>
    </subcellularLocation>
</comment>
<protein>
    <recommendedName>
        <fullName evidence="17">ADP-ribosylhydrolase ARH3</fullName>
        <ecNumber evidence="7">3.2.1.143</ecNumber>
    </recommendedName>
    <alternativeName>
        <fullName evidence="18">ADP-ribose glycohydrolase ARH3</fullName>
    </alternativeName>
    <alternativeName>
        <fullName evidence="19">ADP-ribosylhydrolase 3</fullName>
    </alternativeName>
    <alternativeName>
        <fullName evidence="22">O-acetyl-ADP-ribose deacetylase ARH3</fullName>
    </alternativeName>
    <alternativeName>
        <fullName evidence="23">Poly(ADP-ribose) glycohydrolase ARH3</fullName>
    </alternativeName>
    <alternativeName>
        <fullName evidence="21">[Protein ADP-ribosylarginine] hydrolase-like protein 2</fullName>
    </alternativeName>
    <alternativeName>
        <fullName evidence="20">[Protein ADP-ribosylserine] hydrolase</fullName>
    </alternativeName>
</protein>
<keyword evidence="15" id="KW-0234">DNA repair</keyword>
<dbReference type="SUPFAM" id="SSF101478">
    <property type="entry name" value="ADP-ribosylglycohydrolase"/>
    <property type="match status" value="1"/>
</dbReference>
<evidence type="ECO:0000256" key="10">
    <source>
        <dbReference type="ARBA" id="ARBA00022723"/>
    </source>
</evidence>
<dbReference type="InterPro" id="IPR036705">
    <property type="entry name" value="Ribosyl_crysJ1_sf"/>
</dbReference>
<dbReference type="Pfam" id="PF03747">
    <property type="entry name" value="ADP_ribosyl_GH"/>
    <property type="match status" value="1"/>
</dbReference>
<dbReference type="EnsemblMetazoa" id="CLYHEMT011501.1">
    <property type="protein sequence ID" value="CLYHEMP011501.1"/>
    <property type="gene ID" value="CLYHEMG011501"/>
</dbReference>
<feature type="binding site" evidence="25">
    <location>
        <position position="57"/>
    </location>
    <ligand>
        <name>Mg(2+)</name>
        <dbReference type="ChEBI" id="CHEBI:18420"/>
        <label>1</label>
    </ligand>
</feature>
<evidence type="ECO:0000256" key="25">
    <source>
        <dbReference type="PIRSR" id="PIRSR605502-1"/>
    </source>
</evidence>
<sequence length="346" mass="38569">MSITKYQGCLLGALIGDCMGAPFEMSYFGRNGIKREIILNKLSKTLEKKESTFGYTDDSAMTKSVAHSLLKNNGFSRTDMARRFRDDYIKEPFRGYGGGVVSIFQQWNTKEITDDNVYLPSKHQFDGSGSFGNGAAMRVAPIPLFAKSPDQCIEIAQRAAQLTHYNKHGINGAILQALAIFHALQSKKDNFKVDEFLTYLKKQMKTIEKASKVKIGHHKNENENIEEYAKSENFSYCSQLEVIEKLISNENTDLKTVIEQIGHDISAMTAVPAAIISFLKNIDNGFEEVLYYAISLGGDTDTIASMACAIAGAFYGAQDIPKLWIEKCEDSDILVDMGEKLYQVHS</sequence>
<evidence type="ECO:0000256" key="7">
    <source>
        <dbReference type="ARBA" id="ARBA00012255"/>
    </source>
</evidence>
<evidence type="ECO:0000256" key="21">
    <source>
        <dbReference type="ARBA" id="ARBA00042850"/>
    </source>
</evidence>
<evidence type="ECO:0000256" key="13">
    <source>
        <dbReference type="ARBA" id="ARBA00022842"/>
    </source>
</evidence>
<evidence type="ECO:0000256" key="1">
    <source>
        <dbReference type="ARBA" id="ARBA00004123"/>
    </source>
</evidence>
<evidence type="ECO:0000256" key="12">
    <source>
        <dbReference type="ARBA" id="ARBA00022801"/>
    </source>
</evidence>
<evidence type="ECO:0000256" key="6">
    <source>
        <dbReference type="ARBA" id="ARBA00011245"/>
    </source>
</evidence>
<dbReference type="PANTHER" id="PTHR16222:SF24">
    <property type="entry name" value="ADP-RIBOSYLHYDROLASE ARH3"/>
    <property type="match status" value="1"/>
</dbReference>
<dbReference type="Gene3D" id="1.10.4080.10">
    <property type="entry name" value="ADP-ribosylation/Crystallin J1"/>
    <property type="match status" value="1"/>
</dbReference>
<evidence type="ECO:0000313" key="26">
    <source>
        <dbReference type="EnsemblMetazoa" id="CLYHEMP011501.1"/>
    </source>
</evidence>
<feature type="binding site" evidence="25">
    <location>
        <position position="299"/>
    </location>
    <ligand>
        <name>Mg(2+)</name>
        <dbReference type="ChEBI" id="CHEBI:18420"/>
        <label>1</label>
    </ligand>
</feature>
<dbReference type="GO" id="GO:0004649">
    <property type="term" value="F:poly(ADP-ribose) glycohydrolase activity"/>
    <property type="evidence" value="ECO:0007669"/>
    <property type="project" value="UniProtKB-EC"/>
</dbReference>
<keyword evidence="27" id="KW-1185">Reference proteome</keyword>